<keyword evidence="4 5" id="KW-0274">FAD</keyword>
<dbReference type="PROSITE" id="PS00624">
    <property type="entry name" value="GMC_OXRED_2"/>
    <property type="match status" value="1"/>
</dbReference>
<dbReference type="OrthoDB" id="269227at2759"/>
<proteinExistence type="inferred from homology"/>
<dbReference type="InterPro" id="IPR007867">
    <property type="entry name" value="GMC_OxRtase_C"/>
</dbReference>
<feature type="domain" description="Glucose-methanol-choline oxidoreductase N-terminal" evidence="7">
    <location>
        <begin position="286"/>
        <end position="300"/>
    </location>
</feature>
<reference evidence="8 9" key="1">
    <citation type="journal article" date="2018" name="Sci. Rep.">
        <title>Comparative analysis of the Pocillopora damicornis genome highlights role of immune system in coral evolution.</title>
        <authorList>
            <person name="Cunning R."/>
            <person name="Bay R.A."/>
            <person name="Gillette P."/>
            <person name="Baker A.C."/>
            <person name="Traylor-Knowles N."/>
        </authorList>
    </citation>
    <scope>NUCLEOTIDE SEQUENCE [LARGE SCALE GENOMIC DNA]</scope>
    <source>
        <strain evidence="8">RSMAS</strain>
        <tissue evidence="8">Whole animal</tissue>
    </source>
</reference>
<evidence type="ECO:0000256" key="5">
    <source>
        <dbReference type="RuleBase" id="RU003968"/>
    </source>
</evidence>
<keyword evidence="3 5" id="KW-0285">Flavoprotein</keyword>
<dbReference type="AlphaFoldDB" id="A0A3M6U3J4"/>
<dbReference type="SUPFAM" id="SSF54373">
    <property type="entry name" value="FAD-linked reductases, C-terminal domain"/>
    <property type="match status" value="2"/>
</dbReference>
<feature type="domain" description="Glucose-methanol-choline oxidoreductase N-terminal" evidence="6">
    <location>
        <begin position="696"/>
        <end position="719"/>
    </location>
</feature>
<dbReference type="Pfam" id="PF00732">
    <property type="entry name" value="GMC_oxred_N"/>
    <property type="match status" value="2"/>
</dbReference>
<dbReference type="Gene3D" id="3.30.560.10">
    <property type="entry name" value="Glucose Oxidase, domain 3"/>
    <property type="match status" value="2"/>
</dbReference>
<dbReference type="Gene3D" id="3.50.50.60">
    <property type="entry name" value="FAD/NAD(P)-binding domain"/>
    <property type="match status" value="2"/>
</dbReference>
<evidence type="ECO:0000256" key="1">
    <source>
        <dbReference type="ARBA" id="ARBA00001974"/>
    </source>
</evidence>
<comment type="caution">
    <text evidence="8">The sequence shown here is derived from an EMBL/GenBank/DDBJ whole genome shotgun (WGS) entry which is preliminary data.</text>
</comment>
<evidence type="ECO:0000259" key="7">
    <source>
        <dbReference type="PROSITE" id="PS00624"/>
    </source>
</evidence>
<dbReference type="InterPro" id="IPR012132">
    <property type="entry name" value="GMC_OxRdtase"/>
</dbReference>
<dbReference type="Pfam" id="PF05199">
    <property type="entry name" value="GMC_oxred_C"/>
    <property type="match status" value="2"/>
</dbReference>
<dbReference type="NCBIfam" id="NF002550">
    <property type="entry name" value="PRK02106.1"/>
    <property type="match status" value="2"/>
</dbReference>
<gene>
    <name evidence="8" type="ORF">pdam_00005453</name>
</gene>
<name>A0A3M6U3J4_POCDA</name>
<keyword evidence="9" id="KW-1185">Reference proteome</keyword>
<dbReference type="SUPFAM" id="SSF51905">
    <property type="entry name" value="FAD/NAD(P)-binding domain"/>
    <property type="match status" value="2"/>
</dbReference>
<dbReference type="GO" id="GO:0016614">
    <property type="term" value="F:oxidoreductase activity, acting on CH-OH group of donors"/>
    <property type="evidence" value="ECO:0007669"/>
    <property type="project" value="InterPro"/>
</dbReference>
<dbReference type="STRING" id="46731.A0A3M6U3J4"/>
<dbReference type="InterPro" id="IPR000172">
    <property type="entry name" value="GMC_OxRdtase_N"/>
</dbReference>
<evidence type="ECO:0000313" key="9">
    <source>
        <dbReference type="Proteomes" id="UP000275408"/>
    </source>
</evidence>
<evidence type="ECO:0000256" key="4">
    <source>
        <dbReference type="ARBA" id="ARBA00022827"/>
    </source>
</evidence>
<accession>A0A3M6U3J4</accession>
<protein>
    <recommendedName>
        <fullName evidence="6 7">Glucose-methanol-choline oxidoreductase N-terminal domain-containing protein</fullName>
    </recommendedName>
</protein>
<dbReference type="PANTHER" id="PTHR11552:SF147">
    <property type="entry name" value="CHOLINE DEHYDROGENASE, MITOCHONDRIAL"/>
    <property type="match status" value="1"/>
</dbReference>
<comment type="cofactor">
    <cofactor evidence="1">
        <name>FAD</name>
        <dbReference type="ChEBI" id="CHEBI:57692"/>
    </cofactor>
</comment>
<dbReference type="EMBL" id="RCHS01002303">
    <property type="protein sequence ID" value="RMX48245.1"/>
    <property type="molecule type" value="Genomic_DNA"/>
</dbReference>
<evidence type="ECO:0000256" key="2">
    <source>
        <dbReference type="ARBA" id="ARBA00010790"/>
    </source>
</evidence>
<dbReference type="GO" id="GO:0050660">
    <property type="term" value="F:flavin adenine dinucleotide binding"/>
    <property type="evidence" value="ECO:0007669"/>
    <property type="project" value="InterPro"/>
</dbReference>
<evidence type="ECO:0000259" key="6">
    <source>
        <dbReference type="PROSITE" id="PS00623"/>
    </source>
</evidence>
<comment type="similarity">
    <text evidence="2 5">Belongs to the GMC oxidoreductase family.</text>
</comment>
<feature type="domain" description="Glucose-methanol-choline oxidoreductase N-terminal" evidence="6">
    <location>
        <begin position="113"/>
        <end position="136"/>
    </location>
</feature>
<dbReference type="PROSITE" id="PS00623">
    <property type="entry name" value="GMC_OXRED_1"/>
    <property type="match status" value="2"/>
</dbReference>
<dbReference type="Proteomes" id="UP000275408">
    <property type="component" value="Unassembled WGS sequence"/>
</dbReference>
<organism evidence="8 9">
    <name type="scientific">Pocillopora damicornis</name>
    <name type="common">Cauliflower coral</name>
    <name type="synonym">Millepora damicornis</name>
    <dbReference type="NCBI Taxonomy" id="46731"/>
    <lineage>
        <taxon>Eukaryota</taxon>
        <taxon>Metazoa</taxon>
        <taxon>Cnidaria</taxon>
        <taxon>Anthozoa</taxon>
        <taxon>Hexacorallia</taxon>
        <taxon>Scleractinia</taxon>
        <taxon>Astrocoeniina</taxon>
        <taxon>Pocilloporidae</taxon>
        <taxon>Pocillopora</taxon>
    </lineage>
</organism>
<sequence>MRYTCVFYHDGFLGEVEHVSFQRRCFQSTVKFSSSYDYVICGAGSAGCVLTDRLSASGENRVLILEAGPKDWTWKIHIPAAVKYNLWNDKYNWYYETEPQEFTNNRRIYQPRGRVWGGSSSLNAMVYIRGHAYDYDRWEKEGAEGWSYADCLPYFRKSQTHELGPDDYRGGDGPLHVSCGKSNGNPLYQAFIDAGVQAGYPFTDDMNGYQQEGFGWMDKTIHKGVRWNTANAYLRPAHKRKNLQTQTRALTLRILFENHRAVGVEYQLGNEIKRAGARKGVIIAAGAINTPQLLNLSGIGNAVDLEKLGIPVKVHLPGVGYNLQDHMSVAFMQECTQPLTLYRTLKWWNMIPVGVKWFLTRTGPCATAHKEAGGFIRSKEDISHPDIQFQFVPLGYKDDGKVIFQRDAFMIHVGTLRATSRGYVRLKSTNPCDHPSINPRYLSTEEDRVELRDAVRLTREIISQRSLKPFCRRELEPGDHVQTDEQIDAWIRQNADTVYHPSCTCKMGSEDDPMAVVNNKTEVFGVENLRIVDASIMPSVVSGNINGPVIMIAEKAADIILGNPPLPKSRAPVLNMNRFSLGFVQSTYKVSRKKFTWKLTGGQVIQRYSKSTTSFSSTHEYIIIGAGSAGCVLANRLSANPDLRVLLLEAGPSDNTWKIQMPAAMSYNLEYDSHNWFYTSEPQQYLKNRTIYHPRGRVLGGSSSINAMIFARGHAFDYDRWDREGATGWSYADCLPYFKRLERYEHGASQYRGGSGPMRVYRGTHSNPLHHVFIAAGVEAGHPFTDDFNGYQQEGVGSLDRTIHEGKRWSAASAYLKPALPRNNLTTETRALANRVLFENGKAIGVEYRVGDSVKRARASKEVILSGGVVNSPQLLMLSGIGDETELKLLGIPMVAKLPGVGKNLQDHVQVYVQYESLKPVTLNSTFKLHNMIRAGLQWFLFKNGVCASNHFESGGFVKSDPSVSHPDIQMQFVPTAMKEAGSSEIIQHGYQVCAEILRPSSRGFVKLRSRDPLSHPVIQPNYLSRDSDRRLMRTCVRIARDVLNQKAFEPYRGKPIKPAKTCETEDEIDAFVQGYAKTDYHLCGTNKMGAEDDPMAVVDAQTRVFGVDNLRIVDASVFPSIVSGNLNASTLMMAEKAADSILGKSPLPKEHVPVYGTS</sequence>
<dbReference type="InterPro" id="IPR036188">
    <property type="entry name" value="FAD/NAD-bd_sf"/>
</dbReference>
<evidence type="ECO:0000256" key="3">
    <source>
        <dbReference type="ARBA" id="ARBA00022630"/>
    </source>
</evidence>
<evidence type="ECO:0000313" key="8">
    <source>
        <dbReference type="EMBL" id="RMX48245.1"/>
    </source>
</evidence>
<dbReference type="PANTHER" id="PTHR11552">
    <property type="entry name" value="GLUCOSE-METHANOL-CHOLINE GMC OXIDOREDUCTASE"/>
    <property type="match status" value="1"/>
</dbReference>